<evidence type="ECO:0000313" key="2">
    <source>
        <dbReference type="EMBL" id="THG08980.1"/>
    </source>
</evidence>
<evidence type="ECO:0000256" key="1">
    <source>
        <dbReference type="SAM" id="MobiDB-lite"/>
    </source>
</evidence>
<dbReference type="AlphaFoldDB" id="A0A4S4DZS1"/>
<dbReference type="Proteomes" id="UP000306102">
    <property type="component" value="Unassembled WGS sequence"/>
</dbReference>
<keyword evidence="3" id="KW-1185">Reference proteome</keyword>
<accession>A0A4S4DZS1</accession>
<gene>
    <name evidence="2" type="ORF">TEA_016592</name>
</gene>
<dbReference type="EMBL" id="SDRB02008902">
    <property type="protein sequence ID" value="THG08980.1"/>
    <property type="molecule type" value="Genomic_DNA"/>
</dbReference>
<comment type="caution">
    <text evidence="2">The sequence shown here is derived from an EMBL/GenBank/DDBJ whole genome shotgun (WGS) entry which is preliminary data.</text>
</comment>
<organism evidence="2 3">
    <name type="scientific">Camellia sinensis var. sinensis</name>
    <name type="common">China tea</name>
    <dbReference type="NCBI Taxonomy" id="542762"/>
    <lineage>
        <taxon>Eukaryota</taxon>
        <taxon>Viridiplantae</taxon>
        <taxon>Streptophyta</taxon>
        <taxon>Embryophyta</taxon>
        <taxon>Tracheophyta</taxon>
        <taxon>Spermatophyta</taxon>
        <taxon>Magnoliopsida</taxon>
        <taxon>eudicotyledons</taxon>
        <taxon>Gunneridae</taxon>
        <taxon>Pentapetalae</taxon>
        <taxon>asterids</taxon>
        <taxon>Ericales</taxon>
        <taxon>Theaceae</taxon>
        <taxon>Camellia</taxon>
    </lineage>
</organism>
<proteinExistence type="predicted"/>
<sequence>MKHGYSKNIVVQISGTYWVWVRVPVRLYVYRVRQKRTRETPGAEELLPAKLLKRFNRRCKSILSFKDHIPQTKNEDISFFFTRFLYSSLAANDPLRSNDDSSSRQGRAGAIESPSGWVPAPFLHVF</sequence>
<evidence type="ECO:0000313" key="3">
    <source>
        <dbReference type="Proteomes" id="UP000306102"/>
    </source>
</evidence>
<name>A0A4S4DZS1_CAMSN</name>
<reference evidence="2 3" key="1">
    <citation type="journal article" date="2018" name="Proc. Natl. Acad. Sci. U.S.A.">
        <title>Draft genome sequence of Camellia sinensis var. sinensis provides insights into the evolution of the tea genome and tea quality.</title>
        <authorList>
            <person name="Wei C."/>
            <person name="Yang H."/>
            <person name="Wang S."/>
            <person name="Zhao J."/>
            <person name="Liu C."/>
            <person name="Gao L."/>
            <person name="Xia E."/>
            <person name="Lu Y."/>
            <person name="Tai Y."/>
            <person name="She G."/>
            <person name="Sun J."/>
            <person name="Cao H."/>
            <person name="Tong W."/>
            <person name="Gao Q."/>
            <person name="Li Y."/>
            <person name="Deng W."/>
            <person name="Jiang X."/>
            <person name="Wang W."/>
            <person name="Chen Q."/>
            <person name="Zhang S."/>
            <person name="Li H."/>
            <person name="Wu J."/>
            <person name="Wang P."/>
            <person name="Li P."/>
            <person name="Shi C."/>
            <person name="Zheng F."/>
            <person name="Jian J."/>
            <person name="Huang B."/>
            <person name="Shan D."/>
            <person name="Shi M."/>
            <person name="Fang C."/>
            <person name="Yue Y."/>
            <person name="Li F."/>
            <person name="Li D."/>
            <person name="Wei S."/>
            <person name="Han B."/>
            <person name="Jiang C."/>
            <person name="Yin Y."/>
            <person name="Xia T."/>
            <person name="Zhang Z."/>
            <person name="Bennetzen J.L."/>
            <person name="Zhao S."/>
            <person name="Wan X."/>
        </authorList>
    </citation>
    <scope>NUCLEOTIDE SEQUENCE [LARGE SCALE GENOMIC DNA]</scope>
    <source>
        <strain evidence="3">cv. Shuchazao</strain>
        <tissue evidence="2">Leaf</tissue>
    </source>
</reference>
<feature type="region of interest" description="Disordered" evidence="1">
    <location>
        <begin position="92"/>
        <end position="112"/>
    </location>
</feature>
<protein>
    <submittedName>
        <fullName evidence="2">Uncharacterized protein</fullName>
    </submittedName>
</protein>